<feature type="region of interest" description="Disordered" evidence="5">
    <location>
        <begin position="201"/>
        <end position="223"/>
    </location>
</feature>
<dbReference type="InterPro" id="IPR044275">
    <property type="entry name" value="KRP"/>
</dbReference>
<dbReference type="AlphaFoldDB" id="Q3SAT8"/>
<dbReference type="GO" id="GO:0004861">
    <property type="term" value="F:cyclin-dependent protein serine/threonine kinase inhibitor activity"/>
    <property type="evidence" value="ECO:0007669"/>
    <property type="project" value="InterPro"/>
</dbReference>
<feature type="domain" description="Cyclin-dependent kinase inhibitor" evidence="6">
    <location>
        <begin position="179"/>
        <end position="221"/>
    </location>
</feature>
<organism evidence="7">
    <name type="scientific">Medicago truncatula</name>
    <name type="common">Barrel medic</name>
    <name type="synonym">Medicago tribuloides</name>
    <dbReference type="NCBI Taxonomy" id="3880"/>
    <lineage>
        <taxon>Eukaryota</taxon>
        <taxon>Viridiplantae</taxon>
        <taxon>Streptophyta</taxon>
        <taxon>Embryophyta</taxon>
        <taxon>Tracheophyta</taxon>
        <taxon>Spermatophyta</taxon>
        <taxon>Magnoliopsida</taxon>
        <taxon>eudicotyledons</taxon>
        <taxon>Gunneridae</taxon>
        <taxon>Pentapetalae</taxon>
        <taxon>rosids</taxon>
        <taxon>fabids</taxon>
        <taxon>Fabales</taxon>
        <taxon>Fabaceae</taxon>
        <taxon>Papilionoideae</taxon>
        <taxon>50 kb inversion clade</taxon>
        <taxon>NPAAA clade</taxon>
        <taxon>Hologalegina</taxon>
        <taxon>IRL clade</taxon>
        <taxon>Trifolieae</taxon>
        <taxon>Medicago</taxon>
    </lineage>
</organism>
<feature type="compositionally biased region" description="Basic residues" evidence="5">
    <location>
        <begin position="78"/>
        <end position="96"/>
    </location>
</feature>
<protein>
    <submittedName>
        <fullName evidence="7">Kip-related protein</fullName>
    </submittedName>
</protein>
<evidence type="ECO:0000256" key="4">
    <source>
        <dbReference type="ARBA" id="ARBA00023306"/>
    </source>
</evidence>
<reference evidence="7" key="1">
    <citation type="journal article" date="2006" name="Plant J.">
        <title>Activation of an alfalfa cyclin-dependent kinase inhibitor by calmodulin-like domain protein kinase.</title>
        <authorList>
            <person name="Pettko-Szandtner A."/>
            <person name="Meszaros T."/>
            <person name="Horvath G.V."/>
            <person name="Bako L."/>
            <person name="Csordas-Toth E."/>
            <person name="Blastyak A."/>
            <person name="Zhiponova M."/>
            <person name="Miskolczi P."/>
            <person name="Dudits D."/>
        </authorList>
    </citation>
    <scope>NUCLEOTIDE SEQUENCE</scope>
</reference>
<feature type="compositionally biased region" description="Basic and acidic residues" evidence="5">
    <location>
        <begin position="125"/>
        <end position="139"/>
    </location>
</feature>
<dbReference type="PIRSF" id="PIRSF017811">
    <property type="entry name" value="CDK_inhib_pln"/>
    <property type="match status" value="1"/>
</dbReference>
<keyword evidence="3" id="KW-0649">Protein kinase inhibitor</keyword>
<feature type="region of interest" description="Disordered" evidence="5">
    <location>
        <begin position="1"/>
        <end position="179"/>
    </location>
</feature>
<dbReference type="PANTHER" id="PTHR46776">
    <property type="entry name" value="CYCLIN-DEPENDENT KINASE INHIBITOR 4-RELATED"/>
    <property type="match status" value="1"/>
</dbReference>
<comment type="similarity">
    <text evidence="2">Belongs to the CDI family. ICK/KRP subfamily.</text>
</comment>
<dbReference type="GO" id="GO:0051726">
    <property type="term" value="P:regulation of cell cycle"/>
    <property type="evidence" value="ECO:0007669"/>
    <property type="project" value="InterPro"/>
</dbReference>
<evidence type="ECO:0000256" key="2">
    <source>
        <dbReference type="ARBA" id="ARBA00010274"/>
    </source>
</evidence>
<sequence length="223" mass="25283">MGKYMKKLKSKSESPSPNSTPTPSPSPSPTPITTNSPPPTTPNSSDGVRTRARTLALENSNNQNQNLSVSSDSYLQLRNRRLKRPLIRQHSAKRNKGHDGNPKSPIGDSIAEEKTVQKSPEPENAEFKENAEDTERSARETTPVHLIMRADVLRPPRPITRRTFPTEANPKTEQPTIPISREFEEFCAKHEAEQQREFMEKYNFDPVTEQPLPGRYEWEKVSP</sequence>
<dbReference type="Gene3D" id="4.10.365.10">
    <property type="entry name" value="p27"/>
    <property type="match status" value="1"/>
</dbReference>
<dbReference type="EMBL" id="DQ093069">
    <property type="protein sequence ID" value="AAZ14852.1"/>
    <property type="molecule type" value="mRNA"/>
</dbReference>
<accession>Q3SAT8</accession>
<keyword evidence="4" id="KW-0131">Cell cycle</keyword>
<name>Q3SAT8_MEDTR</name>
<dbReference type="InterPro" id="IPR003175">
    <property type="entry name" value="CDI_dom"/>
</dbReference>
<dbReference type="ExpressionAtlas" id="Q3SAT8">
    <property type="expression patterns" value="differential"/>
</dbReference>
<feature type="compositionally biased region" description="Pro residues" evidence="5">
    <location>
        <begin position="18"/>
        <end position="41"/>
    </location>
</feature>
<dbReference type="GO" id="GO:0005654">
    <property type="term" value="C:nucleoplasm"/>
    <property type="evidence" value="ECO:0007669"/>
    <property type="project" value="UniProtKB-SubCell"/>
</dbReference>
<evidence type="ECO:0000256" key="5">
    <source>
        <dbReference type="SAM" id="MobiDB-lite"/>
    </source>
</evidence>
<evidence type="ECO:0000256" key="3">
    <source>
        <dbReference type="ARBA" id="ARBA00023013"/>
    </source>
</evidence>
<evidence type="ECO:0000313" key="7">
    <source>
        <dbReference type="EMBL" id="AAZ14852.1"/>
    </source>
</evidence>
<proteinExistence type="evidence at transcript level"/>
<evidence type="ECO:0000256" key="1">
    <source>
        <dbReference type="ARBA" id="ARBA00004642"/>
    </source>
</evidence>
<dbReference type="Pfam" id="PF02234">
    <property type="entry name" value="CDI"/>
    <property type="match status" value="1"/>
</dbReference>
<evidence type="ECO:0000259" key="6">
    <source>
        <dbReference type="Pfam" id="PF02234"/>
    </source>
</evidence>
<comment type="subcellular location">
    <subcellularLocation>
        <location evidence="1">Nucleus</location>
        <location evidence="1">Nucleoplasm</location>
    </subcellularLocation>
</comment>
<dbReference type="InterPro" id="IPR044898">
    <property type="entry name" value="CDI_dom_sf"/>
</dbReference>
<feature type="compositionally biased region" description="Low complexity" evidence="5">
    <location>
        <begin position="59"/>
        <end position="73"/>
    </location>
</feature>